<protein>
    <submittedName>
        <fullName evidence="3">Uncharacterized protein</fullName>
    </submittedName>
</protein>
<keyword evidence="4" id="KW-1185">Reference proteome</keyword>
<keyword evidence="2" id="KW-0472">Membrane</keyword>
<evidence type="ECO:0000256" key="1">
    <source>
        <dbReference type="SAM" id="MobiDB-lite"/>
    </source>
</evidence>
<feature type="transmembrane region" description="Helical" evidence="2">
    <location>
        <begin position="123"/>
        <end position="150"/>
    </location>
</feature>
<comment type="caution">
    <text evidence="3">The sequence shown here is derived from an EMBL/GenBank/DDBJ whole genome shotgun (WGS) entry which is preliminary data.</text>
</comment>
<evidence type="ECO:0000256" key="2">
    <source>
        <dbReference type="SAM" id="Phobius"/>
    </source>
</evidence>
<gene>
    <name evidence="3" type="ORF">ACFSTG_11950</name>
</gene>
<accession>A0ABW5J006</accession>
<feature type="transmembrane region" description="Helical" evidence="2">
    <location>
        <begin position="7"/>
        <end position="25"/>
    </location>
</feature>
<feature type="compositionally biased region" description="Basic and acidic residues" evidence="1">
    <location>
        <begin position="178"/>
        <end position="195"/>
    </location>
</feature>
<proteinExistence type="predicted"/>
<reference evidence="4" key="1">
    <citation type="journal article" date="2019" name="Int. J. Syst. Evol. Microbiol.">
        <title>The Global Catalogue of Microorganisms (GCM) 10K type strain sequencing project: providing services to taxonomists for standard genome sequencing and annotation.</title>
        <authorList>
            <consortium name="The Broad Institute Genomics Platform"/>
            <consortium name="The Broad Institute Genome Sequencing Center for Infectious Disease"/>
            <person name="Wu L."/>
            <person name="Ma J."/>
        </authorList>
    </citation>
    <scope>NUCLEOTIDE SEQUENCE [LARGE SCALE GENOMIC DNA]</scope>
    <source>
        <strain evidence="4">KCTC 42585</strain>
    </source>
</reference>
<keyword evidence="2" id="KW-0812">Transmembrane</keyword>
<keyword evidence="2" id="KW-1133">Transmembrane helix</keyword>
<feature type="region of interest" description="Disordered" evidence="1">
    <location>
        <begin position="167"/>
        <end position="195"/>
    </location>
</feature>
<feature type="transmembrane region" description="Helical" evidence="2">
    <location>
        <begin position="87"/>
        <end position="111"/>
    </location>
</feature>
<organism evidence="3 4">
    <name type="scientific">Salinimicrobium flavum</name>
    <dbReference type="NCBI Taxonomy" id="1737065"/>
    <lineage>
        <taxon>Bacteria</taxon>
        <taxon>Pseudomonadati</taxon>
        <taxon>Bacteroidota</taxon>
        <taxon>Flavobacteriia</taxon>
        <taxon>Flavobacteriales</taxon>
        <taxon>Flavobacteriaceae</taxon>
        <taxon>Salinimicrobium</taxon>
    </lineage>
</organism>
<dbReference type="Proteomes" id="UP001597468">
    <property type="component" value="Unassembled WGS sequence"/>
</dbReference>
<evidence type="ECO:0000313" key="4">
    <source>
        <dbReference type="Proteomes" id="UP001597468"/>
    </source>
</evidence>
<dbReference type="RefSeq" id="WP_380753032.1">
    <property type="nucleotide sequence ID" value="NZ_JBHULT010000010.1"/>
</dbReference>
<sequence length="195" mass="20971">MNDIVKRAIFGGAVSTVIMGAGTYILGEVSGYQAKELLSSSLNGINMLCNTVILGSSTILALMLTLISLSRAAKSKLTHSHYEHVLIVAKADTVLIIAAVIAFLLLNLPITESDQLPSSWFSIIYYISLAMAALLGGGFIAVITMLYGTIANVIQIVGFRMTDHPLVEQDDEDGPSGGKKEERKEKVKKAEKEIE</sequence>
<feature type="transmembrane region" description="Helical" evidence="2">
    <location>
        <begin position="45"/>
        <end position="67"/>
    </location>
</feature>
<evidence type="ECO:0000313" key="3">
    <source>
        <dbReference type="EMBL" id="MFD2518612.1"/>
    </source>
</evidence>
<dbReference type="EMBL" id="JBHULT010000010">
    <property type="protein sequence ID" value="MFD2518612.1"/>
    <property type="molecule type" value="Genomic_DNA"/>
</dbReference>
<name>A0ABW5J006_9FLAO</name>